<dbReference type="GO" id="GO:0035243">
    <property type="term" value="F:protein-arginine omega-N symmetric methyltransferase activity"/>
    <property type="evidence" value="ECO:0007669"/>
    <property type="project" value="UniProtKB-EC"/>
</dbReference>
<keyword evidence="5 7" id="KW-0496">Mitochondrion</keyword>
<dbReference type="InterPro" id="IPR038375">
    <property type="entry name" value="NDUFAF7_sf"/>
</dbReference>
<comment type="catalytic activity">
    <reaction evidence="6 7">
        <text>L-arginyl-[protein] + 2 S-adenosyl-L-methionine = N(omega),N(omega)'-dimethyl-L-arginyl-[protein] + 2 S-adenosyl-L-homocysteine + 2 H(+)</text>
        <dbReference type="Rhea" id="RHEA:48108"/>
        <dbReference type="Rhea" id="RHEA-COMP:10532"/>
        <dbReference type="Rhea" id="RHEA-COMP:11992"/>
        <dbReference type="ChEBI" id="CHEBI:15378"/>
        <dbReference type="ChEBI" id="CHEBI:29965"/>
        <dbReference type="ChEBI" id="CHEBI:57856"/>
        <dbReference type="ChEBI" id="CHEBI:59789"/>
        <dbReference type="ChEBI" id="CHEBI:88221"/>
        <dbReference type="EC" id="2.1.1.320"/>
    </reaction>
</comment>
<dbReference type="Proteomes" id="UP001497525">
    <property type="component" value="Unassembled WGS sequence"/>
</dbReference>
<comment type="function">
    <text evidence="7">Arginine methyltransferase involved in the assembly or stability of mitochondrial NADH:ubiquinone oxidoreductase complex (complex I).</text>
</comment>
<dbReference type="Pfam" id="PF02636">
    <property type="entry name" value="Methyltransf_28"/>
    <property type="match status" value="1"/>
</dbReference>
<keyword evidence="4 7" id="KW-0808">Transferase</keyword>
<sequence>MILRSCRSFIGTSWRVGRTFCTGQLEKTLVDRILHFGPITVADFMKECLINPAHGYYMNSDVFGKEGDFTTSPEICQIFGELVGIWLVNEYNEQGKPSHLQIAEFGPGRGTLLADVIRVFARFPSAYSSVSLHLVEVSPKMRAIQQKTIEQTIRGLNLEPPPISWHLDFEDVPRGLPTFFIAHEFLDALPVHQFRKYDGKWAETLVGVITETDGTGSNKLCFVRSPRPTVAQTAYLPLLGDINERDCVEICPKALVFIDEVCQRVGAHKGGALIIDYGHLGEKGDTFRGFSRHEVCDPLTNPGKIDLTCDVDFSLLSQRAKSSGCKVDVHGPETQAYFLINMGLLTRLRNLMLTCSSEKRREELLSGCEMLITAEQMGSRFKFLAIVPHSAEKRRLPGFTDLPGTPYYDQRSS</sequence>
<evidence type="ECO:0000256" key="2">
    <source>
        <dbReference type="ARBA" id="ARBA00005891"/>
    </source>
</evidence>
<evidence type="ECO:0000313" key="9">
    <source>
        <dbReference type="Proteomes" id="UP001497525"/>
    </source>
</evidence>
<comment type="similarity">
    <text evidence="2 7">Belongs to the NDUFAF7 family.</text>
</comment>
<dbReference type="GO" id="GO:0005739">
    <property type="term" value="C:mitochondrion"/>
    <property type="evidence" value="ECO:0007669"/>
    <property type="project" value="UniProtKB-SubCell"/>
</dbReference>
<gene>
    <name evidence="8" type="ORF">CDAUBV1_LOCUS9809</name>
</gene>
<dbReference type="GO" id="GO:0032981">
    <property type="term" value="P:mitochondrial respiratory chain complex I assembly"/>
    <property type="evidence" value="ECO:0007669"/>
    <property type="project" value="TreeGrafter"/>
</dbReference>
<dbReference type="GO" id="GO:0032259">
    <property type="term" value="P:methylation"/>
    <property type="evidence" value="ECO:0007669"/>
    <property type="project" value="UniProtKB-KW"/>
</dbReference>
<dbReference type="PANTHER" id="PTHR12049">
    <property type="entry name" value="PROTEIN ARGININE METHYLTRANSFERASE NDUFAF7, MITOCHONDRIAL"/>
    <property type="match status" value="1"/>
</dbReference>
<name>A0AAV2TKQ7_CALDB</name>
<dbReference type="SUPFAM" id="SSF53335">
    <property type="entry name" value="S-adenosyl-L-methionine-dependent methyltransferases"/>
    <property type="match status" value="1"/>
</dbReference>
<evidence type="ECO:0000256" key="7">
    <source>
        <dbReference type="RuleBase" id="RU364114"/>
    </source>
</evidence>
<protein>
    <recommendedName>
        <fullName evidence="7">Protein arginine methyltransferase NDUFAF7</fullName>
        <ecNumber evidence="7">2.1.1.320</ecNumber>
    </recommendedName>
</protein>
<keyword evidence="3 7" id="KW-0489">Methyltransferase</keyword>
<reference evidence="8" key="1">
    <citation type="submission" date="2024-06" db="EMBL/GenBank/DDBJ databases">
        <authorList>
            <person name="Liu X."/>
            <person name="Lenzi L."/>
            <person name="Haldenby T S."/>
            <person name="Uol C."/>
        </authorList>
    </citation>
    <scope>NUCLEOTIDE SEQUENCE</scope>
</reference>
<evidence type="ECO:0000313" key="8">
    <source>
        <dbReference type="EMBL" id="CAL5135688.1"/>
    </source>
</evidence>
<evidence type="ECO:0000256" key="5">
    <source>
        <dbReference type="ARBA" id="ARBA00023128"/>
    </source>
</evidence>
<organism evidence="8 9">
    <name type="scientific">Calicophoron daubneyi</name>
    <name type="common">Rumen fluke</name>
    <name type="synonym">Paramphistomum daubneyi</name>
    <dbReference type="NCBI Taxonomy" id="300641"/>
    <lineage>
        <taxon>Eukaryota</taxon>
        <taxon>Metazoa</taxon>
        <taxon>Spiralia</taxon>
        <taxon>Lophotrochozoa</taxon>
        <taxon>Platyhelminthes</taxon>
        <taxon>Trematoda</taxon>
        <taxon>Digenea</taxon>
        <taxon>Plagiorchiida</taxon>
        <taxon>Pronocephalata</taxon>
        <taxon>Paramphistomoidea</taxon>
        <taxon>Paramphistomidae</taxon>
        <taxon>Calicophoron</taxon>
    </lineage>
</organism>
<comment type="subcellular location">
    <subcellularLocation>
        <location evidence="1 7">Mitochondrion</location>
    </subcellularLocation>
</comment>
<evidence type="ECO:0000256" key="4">
    <source>
        <dbReference type="ARBA" id="ARBA00022679"/>
    </source>
</evidence>
<proteinExistence type="inferred from homology"/>
<dbReference type="EC" id="2.1.1.320" evidence="7"/>
<accession>A0AAV2TKQ7</accession>
<dbReference type="PANTHER" id="PTHR12049:SF7">
    <property type="entry name" value="PROTEIN ARGININE METHYLTRANSFERASE NDUFAF7, MITOCHONDRIAL"/>
    <property type="match status" value="1"/>
</dbReference>
<dbReference type="AlphaFoldDB" id="A0AAV2TKQ7"/>
<dbReference type="Gene3D" id="3.40.50.12710">
    <property type="match status" value="1"/>
</dbReference>
<dbReference type="InterPro" id="IPR029063">
    <property type="entry name" value="SAM-dependent_MTases_sf"/>
</dbReference>
<evidence type="ECO:0000256" key="6">
    <source>
        <dbReference type="ARBA" id="ARBA00048612"/>
    </source>
</evidence>
<dbReference type="EMBL" id="CAXLJL010000267">
    <property type="protein sequence ID" value="CAL5135688.1"/>
    <property type="molecule type" value="Genomic_DNA"/>
</dbReference>
<comment type="caution">
    <text evidence="8">The sequence shown here is derived from an EMBL/GenBank/DDBJ whole genome shotgun (WGS) entry which is preliminary data.</text>
</comment>
<evidence type="ECO:0000256" key="3">
    <source>
        <dbReference type="ARBA" id="ARBA00022603"/>
    </source>
</evidence>
<dbReference type="InterPro" id="IPR003788">
    <property type="entry name" value="NDUFAF7"/>
</dbReference>
<evidence type="ECO:0000256" key="1">
    <source>
        <dbReference type="ARBA" id="ARBA00004173"/>
    </source>
</evidence>